<comment type="caution">
    <text evidence="1">The sequence shown here is derived from an EMBL/GenBank/DDBJ whole genome shotgun (WGS) entry which is preliminary data.</text>
</comment>
<dbReference type="Proteomes" id="UP000013063">
    <property type="component" value="Unassembled WGS sequence"/>
</dbReference>
<organism evidence="1 2">
    <name type="scientific">Caulobacter vibrioides OR37</name>
    <dbReference type="NCBI Taxonomy" id="1292034"/>
    <lineage>
        <taxon>Bacteria</taxon>
        <taxon>Pseudomonadati</taxon>
        <taxon>Pseudomonadota</taxon>
        <taxon>Alphaproteobacteria</taxon>
        <taxon>Caulobacterales</taxon>
        <taxon>Caulobacteraceae</taxon>
        <taxon>Caulobacter</taxon>
    </lineage>
</organism>
<dbReference type="EMBL" id="APMP01000013">
    <property type="protein sequence ID" value="ENZ81723.1"/>
    <property type="molecule type" value="Genomic_DNA"/>
</dbReference>
<accession>R0E8C9</accession>
<sequence length="52" mass="5480">MQDLTAATVDGMESGQGVNVAVPGFVSAFLLKSRLAIRRRAGWTCADKGLLT</sequence>
<proteinExistence type="predicted"/>
<dbReference type="PATRIC" id="fig|1292034.3.peg.2305"/>
<reference evidence="1 2" key="1">
    <citation type="journal article" date="2013" name="Genome Announc.">
        <title>Draft Genome Sequence for Caulobacter sp. Strain OR37, a Bacterium Tolerant to Heavy Metals.</title>
        <authorList>
            <person name="Utturkar S.M."/>
            <person name="Bollmann A."/>
            <person name="Brzoska R.M."/>
            <person name="Klingeman D.M."/>
            <person name="Epstein S.E."/>
            <person name="Palumbo A.V."/>
            <person name="Brown S.D."/>
        </authorList>
    </citation>
    <scope>NUCLEOTIDE SEQUENCE [LARGE SCALE GENOMIC DNA]</scope>
    <source>
        <strain evidence="1 2">OR37</strain>
    </source>
</reference>
<gene>
    <name evidence="1" type="ORF">OR37_02320</name>
</gene>
<protein>
    <submittedName>
        <fullName evidence="1">Uncharacterized protein</fullName>
    </submittedName>
</protein>
<dbReference type="STRING" id="1292034.OR37_02320"/>
<evidence type="ECO:0000313" key="1">
    <source>
        <dbReference type="EMBL" id="ENZ81723.1"/>
    </source>
</evidence>
<evidence type="ECO:0000313" key="2">
    <source>
        <dbReference type="Proteomes" id="UP000013063"/>
    </source>
</evidence>
<dbReference type="AlphaFoldDB" id="R0E8C9"/>
<name>R0E8C9_CAUVI</name>
<keyword evidence="2" id="KW-1185">Reference proteome</keyword>